<feature type="compositionally biased region" description="Polar residues" evidence="2">
    <location>
        <begin position="46"/>
        <end position="57"/>
    </location>
</feature>
<keyword evidence="1" id="KW-0677">Repeat</keyword>
<feature type="region of interest" description="Disordered" evidence="2">
    <location>
        <begin position="401"/>
        <end position="425"/>
    </location>
</feature>
<feature type="compositionally biased region" description="Basic and acidic residues" evidence="2">
    <location>
        <begin position="401"/>
        <end position="416"/>
    </location>
</feature>
<feature type="compositionally biased region" description="Low complexity" evidence="2">
    <location>
        <begin position="173"/>
        <end position="196"/>
    </location>
</feature>
<name>A0AA39XGE6_9PEZI</name>
<dbReference type="PANTHER" id="PTHR46430:SF1">
    <property type="entry name" value="CHITIN SYNTHASE REGULATOR SKT5-RELATED"/>
    <property type="match status" value="1"/>
</dbReference>
<accession>A0AA39XGE6</accession>
<evidence type="ECO:0000313" key="3">
    <source>
        <dbReference type="EMBL" id="KAK0633528.1"/>
    </source>
</evidence>
<proteinExistence type="predicted"/>
<sequence length="751" mass="81875">MAALTTSPPASPTSPHRRKPLPLPNITPVERFEWNENLKPLPGVPSGQSPRLRQSPVSPVRVNFKPDDWAQPSNANIETLRSYDAAPRAPSVLDRALPRSPEAPTPPPHTPVYEQGEDRSRQGPQQNGLHLPYGQLEAEKTASPSGSSPPDDMSLSDVSRRNDVNRHSRESDTTASTSQQPASTESSATTSASSVSGIIETSDCHGNSENASPDSSIIEGGPMRSESVPQLQYHHSAFFSGPSSATLEQDPRAQSNPNLAESGGSINRHLTPSSHFGRRTSLPRPQSAYSIYSDFGPRGRSPNPYGGSQIRAPSAHSRRSPETRPSSTFADLLNVPYPQPAPAPITFDNSQLRSAVGNNASLLSAQKTLEMYRQNVKKTNDFSIQYSFAVFLIATAQEQGLVHEEPRRTKSPKPDLDGAAGSGSSAQDLVREARAILQKLSNNGYPFAQYYLADGYASGLFSKGKEDYNSAFPLFVLAAKHGHAESAYRTALCYEFGWGCRKDPAKAVQFLRTAASKRHPGAMTRLGKACLSGDLGEKRYREGIKWLKLAAESADTIYNAAPYHLGYLYETGYGDDIFLDESYAAELFTQAADLGHPEANFRMGDAYEHGRLNCPRDPALSVHFYTGAAERGHSAAMMGLCAWYMVGAEPILEKDEEEAYEWARRSAELGYVKAQYAVGYFTEMGIGCRRDILEANVWYVKAADAGDERAKQRLAAIRAAISGGKPMEVAPSRNAKIKKAVEKDDKECIVM</sequence>
<feature type="compositionally biased region" description="Low complexity" evidence="2">
    <location>
        <begin position="143"/>
        <end position="157"/>
    </location>
</feature>
<feature type="compositionally biased region" description="Polar residues" evidence="2">
    <location>
        <begin position="204"/>
        <end position="215"/>
    </location>
</feature>
<evidence type="ECO:0008006" key="5">
    <source>
        <dbReference type="Google" id="ProtNLM"/>
    </source>
</evidence>
<dbReference type="InterPro" id="IPR006597">
    <property type="entry name" value="Sel1-like"/>
</dbReference>
<dbReference type="SMART" id="SM00671">
    <property type="entry name" value="SEL1"/>
    <property type="match status" value="7"/>
</dbReference>
<dbReference type="InterPro" id="IPR051726">
    <property type="entry name" value="Chitin_Synth_Reg"/>
</dbReference>
<dbReference type="Proteomes" id="UP001175000">
    <property type="component" value="Unassembled WGS sequence"/>
</dbReference>
<evidence type="ECO:0000313" key="4">
    <source>
        <dbReference type="Proteomes" id="UP001175000"/>
    </source>
</evidence>
<feature type="region of interest" description="Disordered" evidence="2">
    <location>
        <begin position="1"/>
        <end position="25"/>
    </location>
</feature>
<reference evidence="3" key="1">
    <citation type="submission" date="2023-06" db="EMBL/GenBank/DDBJ databases">
        <title>Genome-scale phylogeny and comparative genomics of the fungal order Sordariales.</title>
        <authorList>
            <consortium name="Lawrence Berkeley National Laboratory"/>
            <person name="Hensen N."/>
            <person name="Bonometti L."/>
            <person name="Westerberg I."/>
            <person name="Brannstrom I.O."/>
            <person name="Guillou S."/>
            <person name="Cros-Aarteil S."/>
            <person name="Calhoun S."/>
            <person name="Haridas S."/>
            <person name="Kuo A."/>
            <person name="Mondo S."/>
            <person name="Pangilinan J."/>
            <person name="Riley R."/>
            <person name="Labutti K."/>
            <person name="Andreopoulos B."/>
            <person name="Lipzen A."/>
            <person name="Chen C."/>
            <person name="Yanf M."/>
            <person name="Daum C."/>
            <person name="Ng V."/>
            <person name="Clum A."/>
            <person name="Steindorff A."/>
            <person name="Ohm R."/>
            <person name="Martin F."/>
            <person name="Silar P."/>
            <person name="Natvig D."/>
            <person name="Lalanne C."/>
            <person name="Gautier V."/>
            <person name="Ament-Velasquez S.L."/>
            <person name="Kruys A."/>
            <person name="Hutchinson M.I."/>
            <person name="Powell A.J."/>
            <person name="Barry K."/>
            <person name="Miller A.N."/>
            <person name="Grigoriev I.V."/>
            <person name="Debuchy R."/>
            <person name="Gladieux P."/>
            <person name="Thoren M.H."/>
            <person name="Johannesson H."/>
        </authorList>
    </citation>
    <scope>NUCLEOTIDE SEQUENCE</scope>
    <source>
        <strain evidence="3">CBS 606.72</strain>
    </source>
</reference>
<evidence type="ECO:0000256" key="1">
    <source>
        <dbReference type="ARBA" id="ARBA00022737"/>
    </source>
</evidence>
<dbReference type="InterPro" id="IPR011990">
    <property type="entry name" value="TPR-like_helical_dom_sf"/>
</dbReference>
<dbReference type="SUPFAM" id="SSF81901">
    <property type="entry name" value="HCP-like"/>
    <property type="match status" value="1"/>
</dbReference>
<organism evidence="3 4">
    <name type="scientific">Immersiella caudata</name>
    <dbReference type="NCBI Taxonomy" id="314043"/>
    <lineage>
        <taxon>Eukaryota</taxon>
        <taxon>Fungi</taxon>
        <taxon>Dikarya</taxon>
        <taxon>Ascomycota</taxon>
        <taxon>Pezizomycotina</taxon>
        <taxon>Sordariomycetes</taxon>
        <taxon>Sordariomycetidae</taxon>
        <taxon>Sordariales</taxon>
        <taxon>Lasiosphaeriaceae</taxon>
        <taxon>Immersiella</taxon>
    </lineage>
</organism>
<dbReference type="PANTHER" id="PTHR46430">
    <property type="entry name" value="PROTEIN SKT5-RELATED"/>
    <property type="match status" value="1"/>
</dbReference>
<feature type="compositionally biased region" description="Polar residues" evidence="2">
    <location>
        <begin position="241"/>
        <end position="274"/>
    </location>
</feature>
<keyword evidence="4" id="KW-1185">Reference proteome</keyword>
<feature type="compositionally biased region" description="Basic and acidic residues" evidence="2">
    <location>
        <begin position="158"/>
        <end position="172"/>
    </location>
</feature>
<dbReference type="AlphaFoldDB" id="A0AA39XGE6"/>
<dbReference type="Pfam" id="PF08238">
    <property type="entry name" value="Sel1"/>
    <property type="match status" value="7"/>
</dbReference>
<feature type="compositionally biased region" description="Pro residues" evidence="2">
    <location>
        <begin position="101"/>
        <end position="110"/>
    </location>
</feature>
<comment type="caution">
    <text evidence="3">The sequence shown here is derived from an EMBL/GenBank/DDBJ whole genome shotgun (WGS) entry which is preliminary data.</text>
</comment>
<dbReference type="EMBL" id="JAULSU010000001">
    <property type="protein sequence ID" value="KAK0633528.1"/>
    <property type="molecule type" value="Genomic_DNA"/>
</dbReference>
<gene>
    <name evidence="3" type="ORF">B0T14DRAFT_575699</name>
</gene>
<feature type="region of interest" description="Disordered" evidence="2">
    <location>
        <begin position="37"/>
        <end position="333"/>
    </location>
</feature>
<dbReference type="Gene3D" id="1.25.40.10">
    <property type="entry name" value="Tetratricopeptide repeat domain"/>
    <property type="match status" value="2"/>
</dbReference>
<protein>
    <recommendedName>
        <fullName evidence="5">Protein SKT5</fullName>
    </recommendedName>
</protein>
<evidence type="ECO:0000256" key="2">
    <source>
        <dbReference type="SAM" id="MobiDB-lite"/>
    </source>
</evidence>